<sequence>MEKMKMETKTTFETTSAANFCNTENQNQPAMSDNRNSAAMPIPENQNSTALVLQKYSNDYASEIDAYLQSFPPGFRFKPTDEELIVEYLMRKIQNKPPHPSRIHDVDIYRESPFYLSAKYAAANDSEWYFLSPRQKKYEMGKRPNRMAGNGYWKATGADKPIPSPQGGVGVVKTLVYFQGTHKTSFKTEWIMKEYRANEFPPSTLQEKPVNSAGKIRSAPAKSSKTCMKLDDYVLYKIYKNKSHRSKNATFDGEANNLEEDEANDLEEGEANDQFQEPFEYFHDGVAQQENIHQDHGVDEYMVSGDGHFNQVTHVDNTHEIDYSANQQQQQLWPVPYPNYLGYNSYMIPNHVSMVIPQMHGNGFYDQNRELMLHETLYNQQHMARDYTPPETMLPVDASNNVLTLNNVLNIPQEFCAAMSPVDASNNVQALPNISTEFSAAMSPVDASNNVQALSNVSKEFSAAMSPVDASDDVQPLSNISREFSAAMSPADAPNNVQPLSNISQEFSAAMPPVDAPDVVRVVKNELNIPQMQEGQYHQRPVMTRPSTSSTYHPYHHPDHPNN</sequence>
<dbReference type="GO" id="GO:0003677">
    <property type="term" value="F:DNA binding"/>
    <property type="evidence" value="ECO:0007669"/>
    <property type="project" value="UniProtKB-KW"/>
</dbReference>
<evidence type="ECO:0000256" key="2">
    <source>
        <dbReference type="ARBA" id="ARBA00023125"/>
    </source>
</evidence>
<keyword evidence="4" id="KW-0539">Nucleus</keyword>
<evidence type="ECO:0000256" key="4">
    <source>
        <dbReference type="ARBA" id="ARBA00023242"/>
    </source>
</evidence>
<gene>
    <name evidence="6" type="ORF">DCAR_0520579</name>
</gene>
<evidence type="ECO:0000256" key="3">
    <source>
        <dbReference type="ARBA" id="ARBA00023163"/>
    </source>
</evidence>
<keyword evidence="7" id="KW-1185">Reference proteome</keyword>
<proteinExistence type="predicted"/>
<dbReference type="Gramene" id="KZM94725">
    <property type="protein sequence ID" value="KZM94725"/>
    <property type="gene ID" value="DCAR_017967"/>
</dbReference>
<accession>A0A164YMD6</accession>
<protein>
    <submittedName>
        <fullName evidence="6">Uncharacterized protein</fullName>
    </submittedName>
</protein>
<dbReference type="EMBL" id="CP093347">
    <property type="protein sequence ID" value="WOH01198.1"/>
    <property type="molecule type" value="Genomic_DNA"/>
</dbReference>
<dbReference type="Pfam" id="PF02365">
    <property type="entry name" value="NAM"/>
    <property type="match status" value="1"/>
</dbReference>
<dbReference type="Proteomes" id="UP000077755">
    <property type="component" value="Chromosome 5"/>
</dbReference>
<dbReference type="PANTHER" id="PTHR31719">
    <property type="entry name" value="NAC TRANSCRIPTION FACTOR 56"/>
    <property type="match status" value="1"/>
</dbReference>
<dbReference type="SUPFAM" id="SSF101941">
    <property type="entry name" value="NAC domain"/>
    <property type="match status" value="1"/>
</dbReference>
<dbReference type="PROSITE" id="PS51005">
    <property type="entry name" value="NAC"/>
    <property type="match status" value="1"/>
</dbReference>
<evidence type="ECO:0000313" key="6">
    <source>
        <dbReference type="EMBL" id="WOH01198.1"/>
    </source>
</evidence>
<dbReference type="PANTHER" id="PTHR31719:SF179">
    <property type="entry name" value="OS08G0148400 PROTEIN"/>
    <property type="match status" value="1"/>
</dbReference>
<dbReference type="GO" id="GO:0006355">
    <property type="term" value="P:regulation of DNA-templated transcription"/>
    <property type="evidence" value="ECO:0007669"/>
    <property type="project" value="InterPro"/>
</dbReference>
<feature type="region of interest" description="Disordered" evidence="5">
    <location>
        <begin position="530"/>
        <end position="563"/>
    </location>
</feature>
<evidence type="ECO:0000256" key="1">
    <source>
        <dbReference type="ARBA" id="ARBA00023015"/>
    </source>
</evidence>
<reference evidence="6" key="2">
    <citation type="submission" date="2022-03" db="EMBL/GenBank/DDBJ databases">
        <title>Draft title - Genomic analysis of global carrot germplasm unveils the trajectory of domestication and the origin of high carotenoid orange carrot.</title>
        <authorList>
            <person name="Iorizzo M."/>
            <person name="Ellison S."/>
            <person name="Senalik D."/>
            <person name="Macko-Podgorni A."/>
            <person name="Grzebelus D."/>
            <person name="Bostan H."/>
            <person name="Rolling W."/>
            <person name="Curaba J."/>
            <person name="Simon P."/>
        </authorList>
    </citation>
    <scope>NUCLEOTIDE SEQUENCE</scope>
    <source>
        <tissue evidence="6">Leaf</tissue>
    </source>
</reference>
<evidence type="ECO:0000256" key="5">
    <source>
        <dbReference type="SAM" id="MobiDB-lite"/>
    </source>
</evidence>
<keyword evidence="1" id="KW-0805">Transcription regulation</keyword>
<evidence type="ECO:0000313" key="7">
    <source>
        <dbReference type="Proteomes" id="UP000077755"/>
    </source>
</evidence>
<keyword evidence="3" id="KW-0804">Transcription</keyword>
<name>A0A164YMD6_DAUCS</name>
<dbReference type="InterPro" id="IPR036093">
    <property type="entry name" value="NAC_dom_sf"/>
</dbReference>
<dbReference type="Gene3D" id="2.170.150.80">
    <property type="entry name" value="NAC domain"/>
    <property type="match status" value="1"/>
</dbReference>
<dbReference type="AlphaFoldDB" id="A0A164YMD6"/>
<dbReference type="InterPro" id="IPR003441">
    <property type="entry name" value="NAC-dom"/>
</dbReference>
<reference evidence="6" key="1">
    <citation type="journal article" date="2016" name="Nat. Genet.">
        <title>A high-quality carrot genome assembly provides new insights into carotenoid accumulation and asterid genome evolution.</title>
        <authorList>
            <person name="Iorizzo M."/>
            <person name="Ellison S."/>
            <person name="Senalik D."/>
            <person name="Zeng P."/>
            <person name="Satapoomin P."/>
            <person name="Huang J."/>
            <person name="Bowman M."/>
            <person name="Iovene M."/>
            <person name="Sanseverino W."/>
            <person name="Cavagnaro P."/>
            <person name="Yildiz M."/>
            <person name="Macko-Podgorni A."/>
            <person name="Moranska E."/>
            <person name="Grzebelus E."/>
            <person name="Grzebelus D."/>
            <person name="Ashrafi H."/>
            <person name="Zheng Z."/>
            <person name="Cheng S."/>
            <person name="Spooner D."/>
            <person name="Van Deynze A."/>
            <person name="Simon P."/>
        </authorList>
    </citation>
    <scope>NUCLEOTIDE SEQUENCE</scope>
    <source>
        <tissue evidence="6">Leaf</tissue>
    </source>
</reference>
<organism evidence="6 7">
    <name type="scientific">Daucus carota subsp. sativus</name>
    <name type="common">Carrot</name>
    <dbReference type="NCBI Taxonomy" id="79200"/>
    <lineage>
        <taxon>Eukaryota</taxon>
        <taxon>Viridiplantae</taxon>
        <taxon>Streptophyta</taxon>
        <taxon>Embryophyta</taxon>
        <taxon>Tracheophyta</taxon>
        <taxon>Spermatophyta</taxon>
        <taxon>Magnoliopsida</taxon>
        <taxon>eudicotyledons</taxon>
        <taxon>Gunneridae</taxon>
        <taxon>Pentapetalae</taxon>
        <taxon>asterids</taxon>
        <taxon>campanulids</taxon>
        <taxon>Apiales</taxon>
        <taxon>Apiaceae</taxon>
        <taxon>Apioideae</taxon>
        <taxon>Scandiceae</taxon>
        <taxon>Daucinae</taxon>
        <taxon>Daucus</taxon>
        <taxon>Daucus sect. Daucus</taxon>
    </lineage>
</organism>
<keyword evidence="2" id="KW-0238">DNA-binding</keyword>